<dbReference type="STRING" id="3635.A0A1U8M526"/>
<name>A0A1U8M526_GOSHI</name>
<proteinExistence type="predicted"/>
<dbReference type="PANTHER" id="PTHR35317">
    <property type="entry name" value="OS04G0629600 PROTEIN"/>
    <property type="match status" value="1"/>
</dbReference>
<reference evidence="4" key="1">
    <citation type="journal article" date="2020" name="Nat. Genet.">
        <title>Genomic diversifications of five Gossypium allopolyploid species and their impact on cotton improvement.</title>
        <authorList>
            <person name="Chen Z.J."/>
            <person name="Sreedasyam A."/>
            <person name="Ando A."/>
            <person name="Song Q."/>
            <person name="De Santiago L.M."/>
            <person name="Hulse-Kemp A.M."/>
            <person name="Ding M."/>
            <person name="Ye W."/>
            <person name="Kirkbride R.C."/>
            <person name="Jenkins J."/>
            <person name="Plott C."/>
            <person name="Lovell J."/>
            <person name="Lin Y.M."/>
            <person name="Vaughn R."/>
            <person name="Liu B."/>
            <person name="Simpson S."/>
            <person name="Scheffler B.E."/>
            <person name="Wen L."/>
            <person name="Saski C.A."/>
            <person name="Grover C.E."/>
            <person name="Hu G."/>
            <person name="Conover J.L."/>
            <person name="Carlson J.W."/>
            <person name="Shu S."/>
            <person name="Boston L.B."/>
            <person name="Williams M."/>
            <person name="Peterson D.G."/>
            <person name="McGee K."/>
            <person name="Jones D.C."/>
            <person name="Wendel J.F."/>
            <person name="Stelly D.M."/>
            <person name="Grimwood J."/>
            <person name="Schmutz J."/>
        </authorList>
    </citation>
    <scope>NUCLEOTIDE SEQUENCE [LARGE SCALE GENOMIC DNA]</scope>
    <source>
        <strain evidence="4">cv. TM-1</strain>
    </source>
</reference>
<evidence type="ECO:0000259" key="2">
    <source>
        <dbReference type="Pfam" id="PF13976"/>
    </source>
</evidence>
<reference evidence="5" key="2">
    <citation type="submission" date="2025-08" db="UniProtKB">
        <authorList>
            <consortium name="RefSeq"/>
        </authorList>
    </citation>
    <scope>IDENTIFICATION</scope>
</reference>
<evidence type="ECO:0000313" key="5">
    <source>
        <dbReference type="RefSeq" id="XP_016721916.2"/>
    </source>
</evidence>
<evidence type="ECO:0008006" key="6">
    <source>
        <dbReference type="Google" id="ProtNLM"/>
    </source>
</evidence>
<evidence type="ECO:0000259" key="3">
    <source>
        <dbReference type="Pfam" id="PF22936"/>
    </source>
</evidence>
<protein>
    <recommendedName>
        <fullName evidence="6">Retrovirus-related Pol polyprotein from transposon TNT 1-94</fullName>
    </recommendedName>
</protein>
<dbReference type="GO" id="GO:0008233">
    <property type="term" value="F:peptidase activity"/>
    <property type="evidence" value="ECO:0007669"/>
    <property type="project" value="UniProtKB-KW"/>
</dbReference>
<dbReference type="Proteomes" id="UP000818029">
    <property type="component" value="Chromosome A08"/>
</dbReference>
<dbReference type="Pfam" id="PF13976">
    <property type="entry name" value="gag_pre-integrs"/>
    <property type="match status" value="1"/>
</dbReference>
<dbReference type="InterPro" id="IPR025724">
    <property type="entry name" value="GAG-pre-integrase_dom"/>
</dbReference>
<dbReference type="SUPFAM" id="SSF53098">
    <property type="entry name" value="Ribonuclease H-like"/>
    <property type="match status" value="1"/>
</dbReference>
<dbReference type="KEGG" id="ghi:107934083"/>
<dbReference type="Pfam" id="PF14223">
    <property type="entry name" value="Retrotran_gag_2"/>
    <property type="match status" value="1"/>
</dbReference>
<dbReference type="RefSeq" id="XP_016721916.2">
    <property type="nucleotide sequence ID" value="XM_016866427.2"/>
</dbReference>
<dbReference type="InterPro" id="IPR012337">
    <property type="entry name" value="RNaseH-like_sf"/>
</dbReference>
<gene>
    <name evidence="5" type="primary">LOC107934083</name>
</gene>
<dbReference type="Pfam" id="PF22936">
    <property type="entry name" value="Pol_BBD"/>
    <property type="match status" value="1"/>
</dbReference>
<dbReference type="GO" id="GO:0006508">
    <property type="term" value="P:proteolysis"/>
    <property type="evidence" value="ECO:0007669"/>
    <property type="project" value="UniProtKB-KW"/>
</dbReference>
<dbReference type="AlphaFoldDB" id="A0A1U8M526"/>
<feature type="region of interest" description="Disordered" evidence="1">
    <location>
        <begin position="410"/>
        <end position="444"/>
    </location>
</feature>
<keyword evidence="4" id="KW-1185">Reference proteome</keyword>
<dbReference type="PaxDb" id="3635-A0A1U8M526"/>
<evidence type="ECO:0000256" key="1">
    <source>
        <dbReference type="SAM" id="MobiDB-lite"/>
    </source>
</evidence>
<dbReference type="PANTHER" id="PTHR35317:SF31">
    <property type="entry name" value="DUF4219 DOMAIN-CONTAINING PROTEIN"/>
    <property type="match status" value="1"/>
</dbReference>
<accession>A0A1U8M526</accession>
<dbReference type="GeneID" id="107934083"/>
<organism evidence="4 5">
    <name type="scientific">Gossypium hirsutum</name>
    <name type="common">Upland cotton</name>
    <name type="synonym">Gossypium mexicanum</name>
    <dbReference type="NCBI Taxonomy" id="3635"/>
    <lineage>
        <taxon>Eukaryota</taxon>
        <taxon>Viridiplantae</taxon>
        <taxon>Streptophyta</taxon>
        <taxon>Embryophyta</taxon>
        <taxon>Tracheophyta</taxon>
        <taxon>Spermatophyta</taxon>
        <taxon>Magnoliopsida</taxon>
        <taxon>eudicotyledons</taxon>
        <taxon>Gunneridae</taxon>
        <taxon>Pentapetalae</taxon>
        <taxon>rosids</taxon>
        <taxon>malvids</taxon>
        <taxon>Malvales</taxon>
        <taxon>Malvaceae</taxon>
        <taxon>Malvoideae</taxon>
        <taxon>Gossypium</taxon>
    </lineage>
</organism>
<evidence type="ECO:0000313" key="4">
    <source>
        <dbReference type="Proteomes" id="UP000818029"/>
    </source>
</evidence>
<feature type="domain" description="Retrovirus-related Pol polyprotein from transposon TNT 1-94-like beta-barrel" evidence="3">
    <location>
        <begin position="164"/>
        <end position="222"/>
    </location>
</feature>
<dbReference type="InterPro" id="IPR054722">
    <property type="entry name" value="PolX-like_BBD"/>
</dbReference>
<sequence>MSCVQNSVSDVIFTRIMASESPKQAWDKLKEEFQGTKRTRQQQLLNLRRDFENLKMKEEEIVKQYSDRSIAVVNSIRQLGEQFSEARIVEKVISTLPERPDVQCKICKKIGHANKVCKNQGKQRPNQPQQLRAETRVAEEESDQEERVFTVSCSSTKRKATKGWLIDCGCTNHMTLDADIFKSIDRSFKTRVNVGNGHFIKAEGKKDVLIDTPTGKECLISDPNGSKLMTVTIADKSFVVDWNKSSDSAYIAVQDESNLWHKRPGHVNYNLMTQLTKGDLVENFTNSVEKEEFCEKSEVDSVFLKFKAAAETETGCKLKTLRSDNGTEYTSSECLMFERNLPKTFWVEVVNTAVYLQNKLPTKALAQKTPFKAWFGFKPSLAHLRVFGCVCYGHVPATKRDKLAKKAQPGILDKNEPETAAEDLVTDKTEADQNGPEMDINDEPVRGTRPLAEIYEIAQMAIVEPNSFEEAEAHQGWKQEMADEISMIEENQTQQLVERPLNKKVIGVKWVFRAKQNADGSLNKFKAKLVVKGLVRTM</sequence>
<feature type="domain" description="GAG-pre-integrase" evidence="2">
    <location>
        <begin position="238"/>
        <end position="295"/>
    </location>
</feature>